<dbReference type="InterPro" id="IPR056738">
    <property type="entry name" value="NfeD1b_N"/>
</dbReference>
<dbReference type="SUPFAM" id="SSF52096">
    <property type="entry name" value="ClpP/crotonase"/>
    <property type="match status" value="1"/>
</dbReference>
<organism evidence="10 11">
    <name type="scientific">Kroppenstedtia pulmonis</name>
    <dbReference type="NCBI Taxonomy" id="1380685"/>
    <lineage>
        <taxon>Bacteria</taxon>
        <taxon>Bacillati</taxon>
        <taxon>Bacillota</taxon>
        <taxon>Bacilli</taxon>
        <taxon>Bacillales</taxon>
        <taxon>Thermoactinomycetaceae</taxon>
        <taxon>Kroppenstedtia</taxon>
    </lineage>
</organism>
<dbReference type="Pfam" id="PF24961">
    <property type="entry name" value="NfeD_membrane"/>
    <property type="match status" value="1"/>
</dbReference>
<dbReference type="InterPro" id="IPR029045">
    <property type="entry name" value="ClpP/crotonase-like_dom_sf"/>
</dbReference>
<reference evidence="10 11" key="1">
    <citation type="submission" date="2020-01" db="EMBL/GenBank/DDBJ databases">
        <authorList>
            <person name="Gulvik C.A."/>
            <person name="Batra D.G."/>
        </authorList>
    </citation>
    <scope>NUCLEOTIDE SEQUENCE [LARGE SCALE GENOMIC DNA]</scope>
    <source>
        <strain evidence="10 11">W9323</strain>
    </source>
</reference>
<feature type="transmembrane region" description="Helical" evidence="5">
    <location>
        <begin position="226"/>
        <end position="249"/>
    </location>
</feature>
<evidence type="ECO:0000259" key="9">
    <source>
        <dbReference type="Pfam" id="PF25145"/>
    </source>
</evidence>
<evidence type="ECO:0000256" key="4">
    <source>
        <dbReference type="ARBA" id="ARBA00023136"/>
    </source>
</evidence>
<dbReference type="Gene3D" id="3.90.226.10">
    <property type="entry name" value="2-enoyl-CoA Hydratase, Chain A, domain 1"/>
    <property type="match status" value="1"/>
</dbReference>
<dbReference type="Pfam" id="PF25145">
    <property type="entry name" value="NfeD1b_N"/>
    <property type="match status" value="1"/>
</dbReference>
<accession>A0A7D3Y5J6</accession>
<feature type="domain" description="NfeD integral membrane" evidence="8">
    <location>
        <begin position="235"/>
        <end position="348"/>
    </location>
</feature>
<name>A0A7D3Y5J6_9BACL</name>
<feature type="transmembrane region" description="Helical" evidence="5">
    <location>
        <begin position="304"/>
        <end position="324"/>
    </location>
</feature>
<dbReference type="KEGG" id="kpul:GXN76_11020"/>
<dbReference type="EMBL" id="CP048104">
    <property type="protein sequence ID" value="QKG84945.1"/>
    <property type="molecule type" value="Genomic_DNA"/>
</dbReference>
<evidence type="ECO:0000256" key="6">
    <source>
        <dbReference type="SAM" id="SignalP"/>
    </source>
</evidence>
<protein>
    <submittedName>
        <fullName evidence="10">Nodulation protein NfeD</fullName>
    </submittedName>
</protein>
<dbReference type="PANTHER" id="PTHR33507:SF3">
    <property type="entry name" value="INNER MEMBRANE PROTEIN YBBJ"/>
    <property type="match status" value="1"/>
</dbReference>
<feature type="transmembrane region" description="Helical" evidence="5">
    <location>
        <begin position="330"/>
        <end position="348"/>
    </location>
</feature>
<feature type="domain" description="NfeD-like C-terminal" evidence="7">
    <location>
        <begin position="380"/>
        <end position="433"/>
    </location>
</feature>
<sequence length="440" mass="47412">MRKAGLFLVGVWLLSLCFHFQPVAGAESAQKVYWIPVEQEVEQGLYQFLNRSFQEAEQAGAQEIILEMDTLGGEVNAALNIGKMIRQSRIPVTVYIKGEAISAGSYIALNAKHILMAPGSAMGAAEPRTISGEVADPKTLAFWKSNMRAAAESQNRDPEIAAGMVDRNMVIKGVKKKGELVSLSAKEAFHLKMADKLVQNEKEVLSYLDANPRDVHRVEMSWSEKLARFVTSPMVIPVLLTLGFIGIAIEMFTPGFGIPGLVGASAFGLYFFGHYLAGFAGGETAVLFTLGIVLMLIELFVPGFGIFGLLGLASLIAAVVVAAYDAAFSLASILVALAVTGVVLAVVLRRFGIRGIWRKLVLSETQQNEEGYTSRQKQSHLIGKQGKAVTPLRPAGVAVIDGIRRDVVSRGGLIPKGSLVEVVDTEGVRVVVRLAPHRNP</sequence>
<evidence type="ECO:0000256" key="3">
    <source>
        <dbReference type="ARBA" id="ARBA00022989"/>
    </source>
</evidence>
<dbReference type="Proteomes" id="UP000503088">
    <property type="component" value="Chromosome"/>
</dbReference>
<gene>
    <name evidence="10" type="ORF">GXN76_11020</name>
</gene>
<dbReference type="InterPro" id="IPR002810">
    <property type="entry name" value="NfeD-like_C"/>
</dbReference>
<dbReference type="Pfam" id="PF01957">
    <property type="entry name" value="NfeD"/>
    <property type="match status" value="1"/>
</dbReference>
<dbReference type="SUPFAM" id="SSF141322">
    <property type="entry name" value="NfeD domain-like"/>
    <property type="match status" value="1"/>
</dbReference>
<dbReference type="GO" id="GO:0005886">
    <property type="term" value="C:plasma membrane"/>
    <property type="evidence" value="ECO:0007669"/>
    <property type="project" value="TreeGrafter"/>
</dbReference>
<comment type="subcellular location">
    <subcellularLocation>
        <location evidence="1">Membrane</location>
        <topology evidence="1">Multi-pass membrane protein</topology>
    </subcellularLocation>
</comment>
<evidence type="ECO:0000256" key="5">
    <source>
        <dbReference type="SAM" id="Phobius"/>
    </source>
</evidence>
<keyword evidence="3 5" id="KW-1133">Transmembrane helix</keyword>
<dbReference type="CDD" id="cd07021">
    <property type="entry name" value="Clp_protease_NfeD_like"/>
    <property type="match status" value="1"/>
</dbReference>
<dbReference type="PANTHER" id="PTHR33507">
    <property type="entry name" value="INNER MEMBRANE PROTEIN YBBJ"/>
    <property type="match status" value="1"/>
</dbReference>
<keyword evidence="2 5" id="KW-0812">Transmembrane</keyword>
<feature type="domain" description="NfeD1b N-terminal" evidence="9">
    <location>
        <begin position="31"/>
        <end position="215"/>
    </location>
</feature>
<evidence type="ECO:0000259" key="7">
    <source>
        <dbReference type="Pfam" id="PF01957"/>
    </source>
</evidence>
<dbReference type="InterPro" id="IPR012340">
    <property type="entry name" value="NA-bd_OB-fold"/>
</dbReference>
<feature type="signal peptide" evidence="6">
    <location>
        <begin position="1"/>
        <end position="26"/>
    </location>
</feature>
<dbReference type="Gene3D" id="2.40.50.140">
    <property type="entry name" value="Nucleic acid-binding proteins"/>
    <property type="match status" value="1"/>
</dbReference>
<keyword evidence="4 5" id="KW-0472">Membrane</keyword>
<feature type="chain" id="PRO_5028891492" evidence="6">
    <location>
        <begin position="27"/>
        <end position="440"/>
    </location>
</feature>
<evidence type="ECO:0000256" key="1">
    <source>
        <dbReference type="ARBA" id="ARBA00004141"/>
    </source>
</evidence>
<evidence type="ECO:0000313" key="11">
    <source>
        <dbReference type="Proteomes" id="UP000503088"/>
    </source>
</evidence>
<dbReference type="AlphaFoldDB" id="A0A7D3Y5J6"/>
<evidence type="ECO:0000259" key="8">
    <source>
        <dbReference type="Pfam" id="PF24961"/>
    </source>
</evidence>
<proteinExistence type="predicted"/>
<dbReference type="InterPro" id="IPR052165">
    <property type="entry name" value="Membrane_assoc_protease"/>
</dbReference>
<feature type="transmembrane region" description="Helical" evidence="5">
    <location>
        <begin position="279"/>
        <end position="297"/>
    </location>
</feature>
<evidence type="ECO:0000256" key="2">
    <source>
        <dbReference type="ARBA" id="ARBA00022692"/>
    </source>
</evidence>
<keyword evidence="6" id="KW-0732">Signal</keyword>
<keyword evidence="11" id="KW-1185">Reference proteome</keyword>
<evidence type="ECO:0000313" key="10">
    <source>
        <dbReference type="EMBL" id="QKG84945.1"/>
    </source>
</evidence>
<dbReference type="InterPro" id="IPR056739">
    <property type="entry name" value="NfeD_membrane"/>
</dbReference>
<dbReference type="RefSeq" id="WP_173223130.1">
    <property type="nucleotide sequence ID" value="NZ_CP048104.1"/>
</dbReference>